<dbReference type="GO" id="GO:0030170">
    <property type="term" value="F:pyridoxal phosphate binding"/>
    <property type="evidence" value="ECO:0007669"/>
    <property type="project" value="InterPro"/>
</dbReference>
<accession>A0A8A7KGR4</accession>
<evidence type="ECO:0000256" key="6">
    <source>
        <dbReference type="ARBA" id="ARBA00022898"/>
    </source>
</evidence>
<dbReference type="EMBL" id="CP046640">
    <property type="protein sequence ID" value="QTL98077.1"/>
    <property type="molecule type" value="Genomic_DNA"/>
</dbReference>
<comment type="similarity">
    <text evidence="2">Belongs to the class-I pyridoxal-phosphate-dependent aminotransferase family.</text>
</comment>
<dbReference type="Pfam" id="PF00155">
    <property type="entry name" value="Aminotran_1_2"/>
    <property type="match status" value="1"/>
</dbReference>
<sequence>MSNIFSERIIDVPKSFIREILKVAVEPDIISFAGGLPNRDLFPVSALQEASNDVFDSAGKEVLQYSNTEGYLPLREYIAQRYETKKGIKVSPENILITNGSQQGLDLLAKVFLNQGDEIIIEEPGYLGAIQAFSIYSPSFRTVQLSDEGLNIQELTGVLNTYNPKLMYTVPNFQNPSGISYAKSNREAVASLIKDKDIYLIEDDPYGELRYIGEDIISFKKILPEQTILLGSFSKVVAPSFRIGWVVAPDFIMEKLIIAKQASDLHTNYISQRILDQYLSDNDLNEHISLIKDTYNRQRKAMLNSITKYFSDEIKCTKPEGGMFLWVTLPDDIPAMEFFDLAIQNKVAFVPGDPFYINKKNTSTLRLNYSCVDEKNIEMGIKRLADTFARVIK</sequence>
<evidence type="ECO:0000256" key="2">
    <source>
        <dbReference type="ARBA" id="ARBA00007441"/>
    </source>
</evidence>
<dbReference type="InterPro" id="IPR050859">
    <property type="entry name" value="Class-I_PLP-dep_aminotransf"/>
</dbReference>
<dbReference type="InterPro" id="IPR015422">
    <property type="entry name" value="PyrdxlP-dep_Trfase_small"/>
</dbReference>
<dbReference type="AlphaFoldDB" id="A0A8A7KGR4"/>
<keyword evidence="6" id="KW-0663">Pyridoxal phosphate</keyword>
<dbReference type="Gene3D" id="3.40.640.10">
    <property type="entry name" value="Type I PLP-dependent aspartate aminotransferase-like (Major domain)"/>
    <property type="match status" value="1"/>
</dbReference>
<dbReference type="FunFam" id="3.40.640.10:FF:000053">
    <property type="entry name" value="Aminotransferase, class I"/>
    <property type="match status" value="1"/>
</dbReference>
<reference evidence="8" key="1">
    <citation type="submission" date="2019-12" db="EMBL/GenBank/DDBJ databases">
        <authorList>
            <person name="zhang j."/>
            <person name="sun C.M."/>
        </authorList>
    </citation>
    <scope>NUCLEOTIDE SEQUENCE</scope>
    <source>
        <strain evidence="8">NS-1</strain>
    </source>
</reference>
<dbReference type="KEGG" id="ifn:GM661_08865"/>
<keyword evidence="5" id="KW-0808">Transferase</keyword>
<proteinExistence type="inferred from homology"/>
<dbReference type="Gene3D" id="3.90.1150.10">
    <property type="entry name" value="Aspartate Aminotransferase, domain 1"/>
    <property type="match status" value="1"/>
</dbReference>
<evidence type="ECO:0000313" key="9">
    <source>
        <dbReference type="Proteomes" id="UP000665020"/>
    </source>
</evidence>
<dbReference type="Proteomes" id="UP000665020">
    <property type="component" value="Chromosome"/>
</dbReference>
<dbReference type="InterPro" id="IPR004839">
    <property type="entry name" value="Aminotransferase_I/II_large"/>
</dbReference>
<evidence type="ECO:0000256" key="4">
    <source>
        <dbReference type="ARBA" id="ARBA00022576"/>
    </source>
</evidence>
<comment type="subunit">
    <text evidence="3">Homodimer.</text>
</comment>
<dbReference type="PANTHER" id="PTHR42790:SF19">
    <property type="entry name" value="KYNURENINE_ALPHA-AMINOADIPATE AMINOTRANSFERASE, MITOCHONDRIAL"/>
    <property type="match status" value="1"/>
</dbReference>
<dbReference type="GO" id="GO:1901605">
    <property type="term" value="P:alpha-amino acid metabolic process"/>
    <property type="evidence" value="ECO:0007669"/>
    <property type="project" value="TreeGrafter"/>
</dbReference>
<dbReference type="GO" id="GO:0008483">
    <property type="term" value="F:transaminase activity"/>
    <property type="evidence" value="ECO:0007669"/>
    <property type="project" value="UniProtKB-KW"/>
</dbReference>
<dbReference type="PANTHER" id="PTHR42790">
    <property type="entry name" value="AMINOTRANSFERASE"/>
    <property type="match status" value="1"/>
</dbReference>
<evidence type="ECO:0000256" key="5">
    <source>
        <dbReference type="ARBA" id="ARBA00022679"/>
    </source>
</evidence>
<evidence type="ECO:0000256" key="1">
    <source>
        <dbReference type="ARBA" id="ARBA00001933"/>
    </source>
</evidence>
<feature type="domain" description="Aminotransferase class I/classII large" evidence="7">
    <location>
        <begin position="40"/>
        <end position="384"/>
    </location>
</feature>
<keyword evidence="9" id="KW-1185">Reference proteome</keyword>
<evidence type="ECO:0000256" key="3">
    <source>
        <dbReference type="ARBA" id="ARBA00011738"/>
    </source>
</evidence>
<organism evidence="8 9">
    <name type="scientific">Iocasia fonsfrigidae</name>
    <dbReference type="NCBI Taxonomy" id="2682810"/>
    <lineage>
        <taxon>Bacteria</taxon>
        <taxon>Bacillati</taxon>
        <taxon>Bacillota</taxon>
        <taxon>Clostridia</taxon>
        <taxon>Halanaerobiales</taxon>
        <taxon>Halanaerobiaceae</taxon>
        <taxon>Iocasia</taxon>
    </lineage>
</organism>
<evidence type="ECO:0000313" key="8">
    <source>
        <dbReference type="EMBL" id="QTL98077.1"/>
    </source>
</evidence>
<evidence type="ECO:0000259" key="7">
    <source>
        <dbReference type="Pfam" id="PF00155"/>
    </source>
</evidence>
<comment type="cofactor">
    <cofactor evidence="1">
        <name>pyridoxal 5'-phosphate</name>
        <dbReference type="ChEBI" id="CHEBI:597326"/>
    </cofactor>
</comment>
<keyword evidence="4 8" id="KW-0032">Aminotransferase</keyword>
<dbReference type="CDD" id="cd00609">
    <property type="entry name" value="AAT_like"/>
    <property type="match status" value="1"/>
</dbReference>
<dbReference type="RefSeq" id="WP_230869659.1">
    <property type="nucleotide sequence ID" value="NZ_CP046640.1"/>
</dbReference>
<protein>
    <submittedName>
        <fullName evidence="8">Aminotransferase class I/II-fold pyridoxal phosphate-dependent enzyme</fullName>
    </submittedName>
</protein>
<dbReference type="InterPro" id="IPR015421">
    <property type="entry name" value="PyrdxlP-dep_Trfase_major"/>
</dbReference>
<name>A0A8A7KGR4_9FIRM</name>
<dbReference type="SUPFAM" id="SSF53383">
    <property type="entry name" value="PLP-dependent transferases"/>
    <property type="match status" value="1"/>
</dbReference>
<dbReference type="InterPro" id="IPR015424">
    <property type="entry name" value="PyrdxlP-dep_Trfase"/>
</dbReference>
<gene>
    <name evidence="8" type="ORF">GM661_08865</name>
</gene>